<feature type="transmembrane region" description="Helical" evidence="1">
    <location>
        <begin position="58"/>
        <end position="78"/>
    </location>
</feature>
<sequence>MKFNASIDIAIIISLVAVFLFANGQVYLGGYLGTFGTDPVLLNLSIQDKLYIGYLKGFVYLLVLVFILMGYVILLYTVRSTDLFIKFNNFFLDRKLNERHRKNSHPTIHNSTRYEEIDKDYKNHSFLVVTLLVLLLSTLFLLGHTEKKAQEEADNDLEQFKFKQVYLKADPKVSELFIVRCGSNYCAVINKEKKVWLEEPKNLSFTPYSESS</sequence>
<dbReference type="Proteomes" id="UP000619170">
    <property type="component" value="Unassembled WGS sequence"/>
</dbReference>
<evidence type="ECO:0000313" key="2">
    <source>
        <dbReference type="EMBL" id="MBE2163705.1"/>
    </source>
</evidence>
<keyword evidence="3" id="KW-1185">Reference proteome</keyword>
<keyword evidence="1" id="KW-1133">Transmembrane helix</keyword>
<organism evidence="2 3">
    <name type="scientific">Acinetobacter oleivorans</name>
    <dbReference type="NCBI Taxonomy" id="1148157"/>
    <lineage>
        <taxon>Bacteria</taxon>
        <taxon>Pseudomonadati</taxon>
        <taxon>Pseudomonadota</taxon>
        <taxon>Gammaproteobacteria</taxon>
        <taxon>Moraxellales</taxon>
        <taxon>Moraxellaceae</taxon>
        <taxon>Acinetobacter</taxon>
    </lineage>
</organism>
<dbReference type="RefSeq" id="WP_192833682.1">
    <property type="nucleotide sequence ID" value="NZ_JADAZL010000001.1"/>
</dbReference>
<feature type="transmembrane region" description="Helical" evidence="1">
    <location>
        <begin position="5"/>
        <end position="22"/>
    </location>
</feature>
<dbReference type="EMBL" id="JADAZL010000001">
    <property type="protein sequence ID" value="MBE2163705.1"/>
    <property type="molecule type" value="Genomic_DNA"/>
</dbReference>
<evidence type="ECO:0000256" key="1">
    <source>
        <dbReference type="SAM" id="Phobius"/>
    </source>
</evidence>
<comment type="caution">
    <text evidence="2">The sequence shown here is derived from an EMBL/GenBank/DDBJ whole genome shotgun (WGS) entry which is preliminary data.</text>
</comment>
<keyword evidence="1" id="KW-0472">Membrane</keyword>
<name>A0ABR9NGW2_9GAMM</name>
<keyword evidence="1" id="KW-0812">Transmembrane</keyword>
<evidence type="ECO:0000313" key="3">
    <source>
        <dbReference type="Proteomes" id="UP000619170"/>
    </source>
</evidence>
<gene>
    <name evidence="2" type="ORF">IIQ43_04035</name>
</gene>
<accession>A0ABR9NGW2</accession>
<reference evidence="3" key="1">
    <citation type="submission" date="2023-07" db="EMBL/GenBank/DDBJ databases">
        <title>Acinetobacter oleivorans assembled AC1583.</title>
        <authorList>
            <person name="Yeo C.C."/>
        </authorList>
    </citation>
    <scope>NUCLEOTIDE SEQUENCE [LARGE SCALE GENOMIC DNA]</scope>
    <source>
        <strain evidence="3">AC1583</strain>
    </source>
</reference>
<feature type="transmembrane region" description="Helical" evidence="1">
    <location>
        <begin position="124"/>
        <end position="142"/>
    </location>
</feature>
<protein>
    <submittedName>
        <fullName evidence="2">Uncharacterized protein</fullName>
    </submittedName>
</protein>
<proteinExistence type="predicted"/>